<protein>
    <submittedName>
        <fullName evidence="1">Uncharacterized protein</fullName>
    </submittedName>
</protein>
<accession>A0A9P0JI97</accession>
<dbReference type="EMBL" id="CAKOFQ010006651">
    <property type="protein sequence ID" value="CAH1953589.1"/>
    <property type="molecule type" value="Genomic_DNA"/>
</dbReference>
<comment type="caution">
    <text evidence="1">The sequence shown here is derived from an EMBL/GenBank/DDBJ whole genome shotgun (WGS) entry which is preliminary data.</text>
</comment>
<sequence length="138" mass="16056">MPDIRDEIKEIADLGKSLPGEGFDDMNEDDINQLFESRNVELTESELIQLTENNYEAQEKGEDEVFPVPKELTLKMLNKCFTMAHDHTELLIREDPTMERSLKTKREVFAALVPYKEVEKNLRNEAKQSKITSYFSKN</sequence>
<dbReference type="Proteomes" id="UP001152888">
    <property type="component" value="Unassembled WGS sequence"/>
</dbReference>
<dbReference type="OrthoDB" id="8194752at2759"/>
<keyword evidence="2" id="KW-1185">Reference proteome</keyword>
<name>A0A9P0JI97_ACAOB</name>
<organism evidence="1 2">
    <name type="scientific">Acanthoscelides obtectus</name>
    <name type="common">Bean weevil</name>
    <name type="synonym">Bruchus obtectus</name>
    <dbReference type="NCBI Taxonomy" id="200917"/>
    <lineage>
        <taxon>Eukaryota</taxon>
        <taxon>Metazoa</taxon>
        <taxon>Ecdysozoa</taxon>
        <taxon>Arthropoda</taxon>
        <taxon>Hexapoda</taxon>
        <taxon>Insecta</taxon>
        <taxon>Pterygota</taxon>
        <taxon>Neoptera</taxon>
        <taxon>Endopterygota</taxon>
        <taxon>Coleoptera</taxon>
        <taxon>Polyphaga</taxon>
        <taxon>Cucujiformia</taxon>
        <taxon>Chrysomeloidea</taxon>
        <taxon>Chrysomelidae</taxon>
        <taxon>Bruchinae</taxon>
        <taxon>Bruchini</taxon>
        <taxon>Acanthoscelides</taxon>
    </lineage>
</organism>
<proteinExistence type="predicted"/>
<reference evidence="1" key="1">
    <citation type="submission" date="2022-03" db="EMBL/GenBank/DDBJ databases">
        <authorList>
            <person name="Sayadi A."/>
        </authorList>
    </citation>
    <scope>NUCLEOTIDE SEQUENCE</scope>
</reference>
<evidence type="ECO:0000313" key="1">
    <source>
        <dbReference type="EMBL" id="CAH1953589.1"/>
    </source>
</evidence>
<dbReference type="AlphaFoldDB" id="A0A9P0JI97"/>
<evidence type="ECO:0000313" key="2">
    <source>
        <dbReference type="Proteomes" id="UP001152888"/>
    </source>
</evidence>
<gene>
    <name evidence="1" type="ORF">ACAOBT_LOCUS119</name>
</gene>